<keyword evidence="1" id="KW-1133">Transmembrane helix</keyword>
<proteinExistence type="predicted"/>
<accession>A0A2R7YXM0</accession>
<dbReference type="Proteomes" id="UP000244867">
    <property type="component" value="Unassembled WGS sequence"/>
</dbReference>
<organism evidence="2 3">
    <name type="scientific">Nocardioides currus</name>
    <dbReference type="NCBI Taxonomy" id="2133958"/>
    <lineage>
        <taxon>Bacteria</taxon>
        <taxon>Bacillati</taxon>
        <taxon>Actinomycetota</taxon>
        <taxon>Actinomycetes</taxon>
        <taxon>Propionibacteriales</taxon>
        <taxon>Nocardioidaceae</taxon>
        <taxon>Nocardioides</taxon>
    </lineage>
</organism>
<gene>
    <name evidence="2" type="ORF">C7S10_11785</name>
</gene>
<dbReference type="AlphaFoldDB" id="A0A2R7YXM0"/>
<reference evidence="2 3" key="1">
    <citation type="submission" date="2018-03" db="EMBL/GenBank/DDBJ databases">
        <authorList>
            <person name="Keele B.F."/>
        </authorList>
    </citation>
    <scope>NUCLEOTIDE SEQUENCE [LARGE SCALE GENOMIC DNA]</scope>
    <source>
        <strain evidence="2 3">IB-3</strain>
    </source>
</reference>
<protein>
    <submittedName>
        <fullName evidence="2">Uncharacterized protein</fullName>
    </submittedName>
</protein>
<comment type="caution">
    <text evidence="2">The sequence shown here is derived from an EMBL/GenBank/DDBJ whole genome shotgun (WGS) entry which is preliminary data.</text>
</comment>
<keyword evidence="1" id="KW-0812">Transmembrane</keyword>
<keyword evidence="3" id="KW-1185">Reference proteome</keyword>
<evidence type="ECO:0000313" key="2">
    <source>
        <dbReference type="EMBL" id="PUA81127.1"/>
    </source>
</evidence>
<dbReference type="EMBL" id="PYXZ01000004">
    <property type="protein sequence ID" value="PUA81127.1"/>
    <property type="molecule type" value="Genomic_DNA"/>
</dbReference>
<feature type="transmembrane region" description="Helical" evidence="1">
    <location>
        <begin position="24"/>
        <end position="45"/>
    </location>
</feature>
<keyword evidence="1" id="KW-0472">Membrane</keyword>
<dbReference type="OrthoDB" id="5196884at2"/>
<evidence type="ECO:0000313" key="3">
    <source>
        <dbReference type="Proteomes" id="UP000244867"/>
    </source>
</evidence>
<evidence type="ECO:0000256" key="1">
    <source>
        <dbReference type="SAM" id="Phobius"/>
    </source>
</evidence>
<sequence>MLRVYVALTAPQPGSRARDERGDVPGWVMVTVMTVGLAIAIFTFAQDPLKALLTRAFDSVK</sequence>
<name>A0A2R7YXM0_9ACTN</name>